<reference evidence="2" key="1">
    <citation type="journal article" date="2019" name="Int. J. Syst. Evol. Microbiol.">
        <title>The Global Catalogue of Microorganisms (GCM) 10K type strain sequencing project: providing services to taxonomists for standard genome sequencing and annotation.</title>
        <authorList>
            <consortium name="The Broad Institute Genomics Platform"/>
            <consortium name="The Broad Institute Genome Sequencing Center for Infectious Disease"/>
            <person name="Wu L."/>
            <person name="Ma J."/>
        </authorList>
    </citation>
    <scope>NUCLEOTIDE SEQUENCE [LARGE SCALE GENOMIC DNA]</scope>
    <source>
        <strain evidence="2">KCTC 42662</strain>
    </source>
</reference>
<name>A0ABW5KLV6_9SPHI</name>
<dbReference type="InterPro" id="IPR004714">
    <property type="entry name" value="Cyt_oxidase_maturation_cbb3"/>
</dbReference>
<dbReference type="EMBL" id="JBHULR010000004">
    <property type="protein sequence ID" value="MFD2548517.1"/>
    <property type="molecule type" value="Genomic_DNA"/>
</dbReference>
<sequence length="63" mass="7460">MDDVQSGVRKKFDHQGDSFRRWYPGYFYCPDIFGSFFWANNTGQYTDIYTPSVRILFDDGDSE</sequence>
<gene>
    <name evidence="1" type="ORF">ACFSR5_12765</name>
</gene>
<proteinExistence type="predicted"/>
<organism evidence="1 2">
    <name type="scientific">Sphingobacterium suaedae</name>
    <dbReference type="NCBI Taxonomy" id="1686402"/>
    <lineage>
        <taxon>Bacteria</taxon>
        <taxon>Pseudomonadati</taxon>
        <taxon>Bacteroidota</taxon>
        <taxon>Sphingobacteriia</taxon>
        <taxon>Sphingobacteriales</taxon>
        <taxon>Sphingobacteriaceae</taxon>
        <taxon>Sphingobacterium</taxon>
    </lineage>
</organism>
<keyword evidence="2" id="KW-1185">Reference proteome</keyword>
<evidence type="ECO:0000313" key="2">
    <source>
        <dbReference type="Proteomes" id="UP001597545"/>
    </source>
</evidence>
<protein>
    <submittedName>
        <fullName evidence="1">Cbb3-type cytochrome oxidase assembly protein</fullName>
    </submittedName>
</protein>
<evidence type="ECO:0000313" key="1">
    <source>
        <dbReference type="EMBL" id="MFD2548517.1"/>
    </source>
</evidence>
<accession>A0ABW5KLV6</accession>
<dbReference type="Proteomes" id="UP001597545">
    <property type="component" value="Unassembled WGS sequence"/>
</dbReference>
<dbReference type="Pfam" id="PF03597">
    <property type="entry name" value="FixS"/>
    <property type="match status" value="1"/>
</dbReference>
<comment type="caution">
    <text evidence="1">The sequence shown here is derived from an EMBL/GenBank/DDBJ whole genome shotgun (WGS) entry which is preliminary data.</text>
</comment>
<dbReference type="RefSeq" id="WP_380904347.1">
    <property type="nucleotide sequence ID" value="NZ_JBHUEG010000001.1"/>
</dbReference>